<accession>A0AC59Z3J0</accession>
<feature type="non-terminal residue" evidence="1">
    <location>
        <position position="59"/>
    </location>
</feature>
<reference evidence="1" key="2">
    <citation type="submission" date="2025-03" db="EMBL/GenBank/DDBJ databases">
        <authorList>
            <consortium name="ELIXIR-Norway"/>
            <consortium name="Elixir Norway"/>
        </authorList>
    </citation>
    <scope>NUCLEOTIDE SEQUENCE</scope>
</reference>
<evidence type="ECO:0000313" key="1">
    <source>
        <dbReference type="EMBL" id="CAN0203485.1"/>
    </source>
</evidence>
<dbReference type="Proteomes" id="UP001162501">
    <property type="component" value="Chromosome 23"/>
</dbReference>
<name>A0AC59Z3J0_RANTA</name>
<evidence type="ECO:0000313" key="2">
    <source>
        <dbReference type="Proteomes" id="UP001162501"/>
    </source>
</evidence>
<dbReference type="EMBL" id="OX596107">
    <property type="protein sequence ID" value="CAN0203485.1"/>
    <property type="molecule type" value="Genomic_DNA"/>
</dbReference>
<reference evidence="1" key="1">
    <citation type="submission" date="2023-05" db="EMBL/GenBank/DDBJ databases">
        <authorList>
            <consortium name="ELIXIR-Norway"/>
        </authorList>
    </citation>
    <scope>NUCLEOTIDE SEQUENCE</scope>
</reference>
<sequence>EPDHFQVISYPQALFQARNLLTFYKSTILSLVKISYPNPFLSLPSLLLALPTSSLFSPA</sequence>
<organism evidence="1 2">
    <name type="scientific">Rangifer tarandus platyrhynchus</name>
    <name type="common">Svalbard reindeer</name>
    <dbReference type="NCBI Taxonomy" id="3082113"/>
    <lineage>
        <taxon>Eukaryota</taxon>
        <taxon>Metazoa</taxon>
        <taxon>Chordata</taxon>
        <taxon>Craniata</taxon>
        <taxon>Vertebrata</taxon>
        <taxon>Euteleostomi</taxon>
        <taxon>Mammalia</taxon>
        <taxon>Eutheria</taxon>
        <taxon>Laurasiatheria</taxon>
        <taxon>Artiodactyla</taxon>
        <taxon>Ruminantia</taxon>
        <taxon>Pecora</taxon>
        <taxon>Cervidae</taxon>
        <taxon>Odocoileinae</taxon>
        <taxon>Rangifer</taxon>
    </lineage>
</organism>
<proteinExistence type="predicted"/>
<feature type="non-terminal residue" evidence="1">
    <location>
        <position position="1"/>
    </location>
</feature>
<protein>
    <submittedName>
        <fullName evidence="1">Uncharacterized protein</fullName>
    </submittedName>
</protein>
<gene>
    <name evidence="1" type="ORF">MRATA1EN22A_LOCUS13605</name>
</gene>